<dbReference type="Gene3D" id="3.40.50.300">
    <property type="entry name" value="P-loop containing nucleotide triphosphate hydrolases"/>
    <property type="match status" value="1"/>
</dbReference>
<accession>A0A2V1DPJ7</accession>
<dbReference type="SUPFAM" id="SSF52540">
    <property type="entry name" value="P-loop containing nucleoside triphosphate hydrolases"/>
    <property type="match status" value="1"/>
</dbReference>
<sequence length="444" mass="49312">MDVLLTTRNAEEHADIDYHAGIRHAPLADEHVIREKDTGDLIPQFGLMGTYDQNTSKANSKLFLNTNIPFSAFVCGVQGSGKSYTTSCILENCLVPSKNVGILKKPLSALVFSYGQFTGDGTGFNISEAALLGAPSPHFGNAHVKKINVLVCETNLLRIRKYYERLPNVTVSCFKLDPRNLDVDLMLTLMNVDESGSVPLYMASVLQIIRRIATTSVNFDFGVFKQALKSQRFTPDQQNMLDMRLNLLESFLDLNGTYRENMKFKPGEITIMDLSCPFVDVNTACIMFKCGLQRYLQSQTCGKLVVLDEAHKYMLDVPGAKSLNETLQQTIRVQRHTGTRVVISTQEPTLLTDLIPLCSIGVIHRFTSPEWFAAIKKHIRIPEADRDMLMQHIEGLPTGTAIVYSPNSVLGYVDGKIQKGTGVLMKMNVRKRITADGGQSILAV</sequence>
<dbReference type="OrthoDB" id="2316594at2759"/>
<dbReference type="Proteomes" id="UP000244855">
    <property type="component" value="Unassembled WGS sequence"/>
</dbReference>
<reference evidence="1 2" key="1">
    <citation type="journal article" date="2018" name="Sci. Rep.">
        <title>Comparative genomics provides insights into the lifestyle and reveals functional heterogeneity of dark septate endophytic fungi.</title>
        <authorList>
            <person name="Knapp D.G."/>
            <person name="Nemeth J.B."/>
            <person name="Barry K."/>
            <person name="Hainaut M."/>
            <person name="Henrissat B."/>
            <person name="Johnson J."/>
            <person name="Kuo A."/>
            <person name="Lim J.H.P."/>
            <person name="Lipzen A."/>
            <person name="Nolan M."/>
            <person name="Ohm R.A."/>
            <person name="Tamas L."/>
            <person name="Grigoriev I.V."/>
            <person name="Spatafora J.W."/>
            <person name="Nagy L.G."/>
            <person name="Kovacs G.M."/>
        </authorList>
    </citation>
    <scope>NUCLEOTIDE SEQUENCE [LARGE SCALE GENOMIC DNA]</scope>
    <source>
        <strain evidence="1 2">DSE2036</strain>
    </source>
</reference>
<keyword evidence="2" id="KW-1185">Reference proteome</keyword>
<dbReference type="AlphaFoldDB" id="A0A2V1DPJ7"/>
<name>A0A2V1DPJ7_9PLEO</name>
<evidence type="ECO:0008006" key="3">
    <source>
        <dbReference type="Google" id="ProtNLM"/>
    </source>
</evidence>
<evidence type="ECO:0000313" key="2">
    <source>
        <dbReference type="Proteomes" id="UP000244855"/>
    </source>
</evidence>
<evidence type="ECO:0000313" key="1">
    <source>
        <dbReference type="EMBL" id="PVH99938.1"/>
    </source>
</evidence>
<dbReference type="STRING" id="97972.A0A2V1DPJ7"/>
<dbReference type="EMBL" id="KZ805382">
    <property type="protein sequence ID" value="PVH99938.1"/>
    <property type="molecule type" value="Genomic_DNA"/>
</dbReference>
<organism evidence="1 2">
    <name type="scientific">Periconia macrospinosa</name>
    <dbReference type="NCBI Taxonomy" id="97972"/>
    <lineage>
        <taxon>Eukaryota</taxon>
        <taxon>Fungi</taxon>
        <taxon>Dikarya</taxon>
        <taxon>Ascomycota</taxon>
        <taxon>Pezizomycotina</taxon>
        <taxon>Dothideomycetes</taxon>
        <taxon>Pleosporomycetidae</taxon>
        <taxon>Pleosporales</taxon>
        <taxon>Massarineae</taxon>
        <taxon>Periconiaceae</taxon>
        <taxon>Periconia</taxon>
    </lineage>
</organism>
<proteinExistence type="predicted"/>
<gene>
    <name evidence="1" type="ORF">DM02DRAFT_528010</name>
</gene>
<dbReference type="InterPro" id="IPR027417">
    <property type="entry name" value="P-loop_NTPase"/>
</dbReference>
<protein>
    <recommendedName>
        <fullName evidence="3">Zona occludens toxin N-terminal domain-containing protein</fullName>
    </recommendedName>
</protein>